<organism evidence="4">
    <name type="scientific">Opuntia streptacantha</name>
    <name type="common">Prickly pear cactus</name>
    <name type="synonym">Opuntia cardona</name>
    <dbReference type="NCBI Taxonomy" id="393608"/>
    <lineage>
        <taxon>Eukaryota</taxon>
        <taxon>Viridiplantae</taxon>
        <taxon>Streptophyta</taxon>
        <taxon>Embryophyta</taxon>
        <taxon>Tracheophyta</taxon>
        <taxon>Spermatophyta</taxon>
        <taxon>Magnoliopsida</taxon>
        <taxon>eudicotyledons</taxon>
        <taxon>Gunneridae</taxon>
        <taxon>Pentapetalae</taxon>
        <taxon>Caryophyllales</taxon>
        <taxon>Cactineae</taxon>
        <taxon>Cactaceae</taxon>
        <taxon>Opuntioideae</taxon>
        <taxon>Opuntia</taxon>
    </lineage>
</organism>
<dbReference type="AlphaFoldDB" id="A0A7C9AIU4"/>
<name>A0A7C9AIU4_OPUST</name>
<dbReference type="Gene3D" id="3.40.50.720">
    <property type="entry name" value="NAD(P)-binding Rossmann-like Domain"/>
    <property type="match status" value="1"/>
</dbReference>
<evidence type="ECO:0000256" key="2">
    <source>
        <dbReference type="ARBA" id="ARBA00022857"/>
    </source>
</evidence>
<keyword evidence="2" id="KW-0521">NADP</keyword>
<dbReference type="PROSITE" id="PS00061">
    <property type="entry name" value="ADH_SHORT"/>
    <property type="match status" value="1"/>
</dbReference>
<proteinExistence type="inferred from homology"/>
<evidence type="ECO:0000256" key="1">
    <source>
        <dbReference type="ARBA" id="ARBA00006484"/>
    </source>
</evidence>
<dbReference type="GO" id="GO:0016020">
    <property type="term" value="C:membrane"/>
    <property type="evidence" value="ECO:0007669"/>
    <property type="project" value="TreeGrafter"/>
</dbReference>
<dbReference type="EC" id="1.1.1.2" evidence="4"/>
<dbReference type="PANTHER" id="PTHR43490">
    <property type="entry name" value="(+)-NEOMENTHOL DEHYDROGENASE"/>
    <property type="match status" value="1"/>
</dbReference>
<accession>A0A7C9AIU4</accession>
<keyword evidence="3 4" id="KW-0560">Oxidoreductase</keyword>
<dbReference type="SUPFAM" id="SSF51735">
    <property type="entry name" value="NAD(P)-binding Rossmann-fold domains"/>
    <property type="match status" value="1"/>
</dbReference>
<dbReference type="InterPro" id="IPR020904">
    <property type="entry name" value="Sc_DH/Rdtase_CS"/>
</dbReference>
<dbReference type="PANTHER" id="PTHR43490:SF73">
    <property type="entry name" value="OS07G0685800 PROTEIN"/>
    <property type="match status" value="1"/>
</dbReference>
<evidence type="ECO:0000313" key="4">
    <source>
        <dbReference type="EMBL" id="MBA4666735.1"/>
    </source>
</evidence>
<dbReference type="PRINTS" id="PR00081">
    <property type="entry name" value="GDHRDH"/>
</dbReference>
<sequence>MCCKLSGKAANLVQGVMKTTYEKAEECFNTNYYGCKRVIEALLPWLELSTIGARIVNVSSLRGALWRIPNEETRKEFADIERLTEGRIDEILRKFLQDVKEDSLIEKGWPLMLPAYGISKTALNAYTRILARKHQKMYINCVHPGYVDTDLNWHTGTMRTEEGAKNLVRLAFFPERGPSGCYFDQTQLADF</sequence>
<comment type="similarity">
    <text evidence="1">Belongs to the short-chain dehydrogenases/reductases (SDR) family.</text>
</comment>
<dbReference type="EMBL" id="GISG01232577">
    <property type="protein sequence ID" value="MBA4666735.1"/>
    <property type="molecule type" value="Transcribed_RNA"/>
</dbReference>
<protein>
    <submittedName>
        <fullName evidence="4">Alcohol dehydrogenase (NADP(+))</fullName>
        <ecNumber evidence="4">1.1.1.2</ecNumber>
    </submittedName>
</protein>
<evidence type="ECO:0000256" key="3">
    <source>
        <dbReference type="ARBA" id="ARBA00023002"/>
    </source>
</evidence>
<reference evidence="4" key="1">
    <citation type="journal article" date="2013" name="J. Plant Res.">
        <title>Effect of fungi and light on seed germination of three Opuntia species from semiarid lands of central Mexico.</title>
        <authorList>
            <person name="Delgado-Sanchez P."/>
            <person name="Jimenez-Bremont J.F."/>
            <person name="Guerrero-Gonzalez Mde L."/>
            <person name="Flores J."/>
        </authorList>
    </citation>
    <scope>NUCLEOTIDE SEQUENCE</scope>
    <source>
        <tissue evidence="4">Cladode</tissue>
    </source>
</reference>
<dbReference type="GO" id="GO:0008106">
    <property type="term" value="F:alcohol dehydrogenase (NADP+) activity"/>
    <property type="evidence" value="ECO:0007669"/>
    <property type="project" value="UniProtKB-EC"/>
</dbReference>
<dbReference type="InterPro" id="IPR002347">
    <property type="entry name" value="SDR_fam"/>
</dbReference>
<dbReference type="InterPro" id="IPR036291">
    <property type="entry name" value="NAD(P)-bd_dom_sf"/>
</dbReference>
<reference evidence="4" key="2">
    <citation type="submission" date="2020-07" db="EMBL/GenBank/DDBJ databases">
        <authorList>
            <person name="Vera ALvarez R."/>
            <person name="Arias-Moreno D.M."/>
            <person name="Jimenez-Jacinto V."/>
            <person name="Jimenez-Bremont J.F."/>
            <person name="Swaminathan K."/>
            <person name="Moose S.P."/>
            <person name="Guerrero-Gonzalez M.L."/>
            <person name="Marino-Ramirez L."/>
            <person name="Landsman D."/>
            <person name="Rodriguez-Kessler M."/>
            <person name="Delgado-Sanchez P."/>
        </authorList>
    </citation>
    <scope>NUCLEOTIDE SEQUENCE</scope>
    <source>
        <tissue evidence="4">Cladode</tissue>
    </source>
</reference>
<dbReference type="Pfam" id="PF00106">
    <property type="entry name" value="adh_short"/>
    <property type="match status" value="1"/>
</dbReference>